<evidence type="ECO:0000259" key="4">
    <source>
        <dbReference type="Pfam" id="PF08621"/>
    </source>
</evidence>
<feature type="compositionally biased region" description="Polar residues" evidence="2">
    <location>
        <begin position="53"/>
        <end position="68"/>
    </location>
</feature>
<dbReference type="OrthoDB" id="348201at2759"/>
<feature type="compositionally biased region" description="Polar residues" evidence="2">
    <location>
        <begin position="115"/>
        <end position="125"/>
    </location>
</feature>
<feature type="domain" description="RPAP1 C-terminal" evidence="3">
    <location>
        <begin position="360"/>
        <end position="425"/>
    </location>
</feature>
<dbReference type="PANTHER" id="PTHR21483">
    <property type="entry name" value="RNA POLYMERASE II-ASSOCIATED PROTEIN 1"/>
    <property type="match status" value="1"/>
</dbReference>
<dbReference type="Proteomes" id="UP001140172">
    <property type="component" value="Unassembled WGS sequence"/>
</dbReference>
<feature type="region of interest" description="Disordered" evidence="2">
    <location>
        <begin position="178"/>
        <end position="250"/>
    </location>
</feature>
<evidence type="ECO:0000313" key="5">
    <source>
        <dbReference type="EMBL" id="KAJ2786164.1"/>
    </source>
</evidence>
<keyword evidence="6" id="KW-1185">Reference proteome</keyword>
<evidence type="ECO:0000259" key="3">
    <source>
        <dbReference type="Pfam" id="PF08620"/>
    </source>
</evidence>
<protein>
    <recommendedName>
        <fullName evidence="7">RNA polymerase II-associated protein 1 N-terminal domain-containing protein</fullName>
    </recommendedName>
</protein>
<accession>A0A9W8HHB0</accession>
<gene>
    <name evidence="5" type="ORF">GGI15_001690</name>
</gene>
<dbReference type="InterPro" id="IPR013930">
    <property type="entry name" value="RPAP1_N"/>
</dbReference>
<evidence type="ECO:0000256" key="1">
    <source>
        <dbReference type="ARBA" id="ARBA00009953"/>
    </source>
</evidence>
<evidence type="ECO:0008006" key="7">
    <source>
        <dbReference type="Google" id="ProtNLM"/>
    </source>
</evidence>
<dbReference type="Pfam" id="PF08621">
    <property type="entry name" value="RPAP1_N"/>
    <property type="match status" value="1"/>
</dbReference>
<feature type="region of interest" description="Disordered" evidence="2">
    <location>
        <begin position="95"/>
        <end position="125"/>
    </location>
</feature>
<dbReference type="GO" id="GO:0006366">
    <property type="term" value="P:transcription by RNA polymerase II"/>
    <property type="evidence" value="ECO:0007669"/>
    <property type="project" value="InterPro"/>
</dbReference>
<dbReference type="Pfam" id="PF08620">
    <property type="entry name" value="RPAP1_C"/>
    <property type="match status" value="1"/>
</dbReference>
<dbReference type="InterPro" id="IPR013929">
    <property type="entry name" value="RPAP1_C"/>
</dbReference>
<feature type="domain" description="RPAP1 N-terminal" evidence="4">
    <location>
        <begin position="138"/>
        <end position="180"/>
    </location>
</feature>
<feature type="region of interest" description="Disordered" evidence="2">
    <location>
        <begin position="47"/>
        <end position="71"/>
    </location>
</feature>
<dbReference type="AlphaFoldDB" id="A0A9W8HHB0"/>
<dbReference type="PANTHER" id="PTHR21483:SF18">
    <property type="entry name" value="RNA POLYMERASE II-ASSOCIATED PROTEIN 1"/>
    <property type="match status" value="1"/>
</dbReference>
<sequence>MEQDSDIYQSKNLRRFDFGDADDDLEAMQREFLKSSAKPAAKVIRLGSAPPTVGSSANTSNQQLSGLETKSEDTTFLPKLMAPVPEHAVVEPAVAPKIQPRESGFPSIPTDFSEETTGGQTRIADSQSSVYWDNMRHQISQENEGRIEGMSASEILEAQEEIRSMVSGDVIKRLLQRKQRQADVSAVQTSTEQRADTAANSPTERDATDNNCTPAGKPSKQVRFADTGDDSPTHLSTHVPPPPPPAEWVDQDGAVETDAVDVGTGTVDFDNNDTGVGSPFYSEMKRKYFPSEVVEEAKLAWILGHKQAKSPMEQAVLKARQQEASAAAAAASGIASKANIANSVDDAESEDLLSKNISHVRFAFDGQIMTEEHSEIPTLNGLHHHGENPDKPGYTIPELLHLSRSTVPAQRSVAMSTLGCILHKINVGAWDVEQSVEVYVGILDWQAELYFAQGISDSNKTCRAAAAVALWTWVVEMAKYKCLVRLATGGQLETQETMLPGSDINMHPQPVVAQGILVTRTFKALDEILSPKFLEQVYEVIHYSTMPDQQLMLLAECIKYFAAMSEEFKQRVDDNSRLTVLLQNKYPYLMGKK</sequence>
<name>A0A9W8HHB0_9FUNG</name>
<feature type="compositionally biased region" description="Polar residues" evidence="2">
    <location>
        <begin position="186"/>
        <end position="202"/>
    </location>
</feature>
<comment type="similarity">
    <text evidence="1">Belongs to the RPAP1 family.</text>
</comment>
<organism evidence="5 6">
    <name type="scientific">Coemansia interrupta</name>
    <dbReference type="NCBI Taxonomy" id="1126814"/>
    <lineage>
        <taxon>Eukaryota</taxon>
        <taxon>Fungi</taxon>
        <taxon>Fungi incertae sedis</taxon>
        <taxon>Zoopagomycota</taxon>
        <taxon>Kickxellomycotina</taxon>
        <taxon>Kickxellomycetes</taxon>
        <taxon>Kickxellales</taxon>
        <taxon>Kickxellaceae</taxon>
        <taxon>Coemansia</taxon>
    </lineage>
</organism>
<comment type="caution">
    <text evidence="5">The sequence shown here is derived from an EMBL/GenBank/DDBJ whole genome shotgun (WGS) entry which is preliminary data.</text>
</comment>
<evidence type="ECO:0000256" key="2">
    <source>
        <dbReference type="SAM" id="MobiDB-lite"/>
    </source>
</evidence>
<dbReference type="InterPro" id="IPR039913">
    <property type="entry name" value="RPAP1/Rba50"/>
</dbReference>
<dbReference type="EMBL" id="JANBUM010000072">
    <property type="protein sequence ID" value="KAJ2786164.1"/>
    <property type="molecule type" value="Genomic_DNA"/>
</dbReference>
<proteinExistence type="inferred from homology"/>
<evidence type="ECO:0000313" key="6">
    <source>
        <dbReference type="Proteomes" id="UP001140172"/>
    </source>
</evidence>
<reference evidence="5" key="1">
    <citation type="submission" date="2022-07" db="EMBL/GenBank/DDBJ databases">
        <title>Phylogenomic reconstructions and comparative analyses of Kickxellomycotina fungi.</title>
        <authorList>
            <person name="Reynolds N.K."/>
            <person name="Stajich J.E."/>
            <person name="Barry K."/>
            <person name="Grigoriev I.V."/>
            <person name="Crous P."/>
            <person name="Smith M.E."/>
        </authorList>
    </citation>
    <scope>NUCLEOTIDE SEQUENCE</scope>
    <source>
        <strain evidence="5">BCRC 34489</strain>
    </source>
</reference>